<organism evidence="2 3">
    <name type="scientific">Zostera marina</name>
    <name type="common">Eelgrass</name>
    <dbReference type="NCBI Taxonomy" id="29655"/>
    <lineage>
        <taxon>Eukaryota</taxon>
        <taxon>Viridiplantae</taxon>
        <taxon>Streptophyta</taxon>
        <taxon>Embryophyta</taxon>
        <taxon>Tracheophyta</taxon>
        <taxon>Spermatophyta</taxon>
        <taxon>Magnoliopsida</taxon>
        <taxon>Liliopsida</taxon>
        <taxon>Zosteraceae</taxon>
        <taxon>Zostera</taxon>
    </lineage>
</organism>
<proteinExistence type="predicted"/>
<feature type="compositionally biased region" description="Basic and acidic residues" evidence="1">
    <location>
        <begin position="20"/>
        <end position="36"/>
    </location>
</feature>
<protein>
    <submittedName>
        <fullName evidence="2">Uncharacterized protein</fullName>
    </submittedName>
</protein>
<dbReference type="OMA" id="INKNDHW"/>
<evidence type="ECO:0000313" key="3">
    <source>
        <dbReference type="Proteomes" id="UP000036987"/>
    </source>
</evidence>
<sequence>MSGLDFKVGDFRMGRFRNVERESGRRRSRNDDHEADGPEESISDEENICNGGFSCFPLTTKAVNFRNNHSQSVESDRCAWNIISEEANELASLFGKNTSASSSATTSDTKRTRRDGKSKGKHKFSIHFQPQKKDIYCDNLVDDENIELYDTSEEIMQQNVEYKNPNHSITELLHEFKHQNATQKDDQICRKLMVPDTSDRHSVSVLLEDLQDSDDRFESLYRKVLPNKKRCSGKTVNAGKKISSLLGERLLDNEDNFEHISSRISSDDEDQNIEQNQLCHVTKEIKGKMMVDLFQEAFTSVAMESEWPLFKQPGIEYYGRLQKIVQKEKDESAYITVQILSRVLDAKLTVCRCLLGGNDEALQYDNGLKTYHKEKSEKTVIFRSKICDDVDLEVGKMIRLYPPWNVVHISFNEEIILCTYFSQAVGR</sequence>
<feature type="region of interest" description="Disordered" evidence="1">
    <location>
        <begin position="96"/>
        <end position="124"/>
    </location>
</feature>
<reference evidence="3" key="1">
    <citation type="journal article" date="2016" name="Nature">
        <title>The genome of the seagrass Zostera marina reveals angiosperm adaptation to the sea.</title>
        <authorList>
            <person name="Olsen J.L."/>
            <person name="Rouze P."/>
            <person name="Verhelst B."/>
            <person name="Lin Y.-C."/>
            <person name="Bayer T."/>
            <person name="Collen J."/>
            <person name="Dattolo E."/>
            <person name="De Paoli E."/>
            <person name="Dittami S."/>
            <person name="Maumus F."/>
            <person name="Michel G."/>
            <person name="Kersting A."/>
            <person name="Lauritano C."/>
            <person name="Lohaus R."/>
            <person name="Toepel M."/>
            <person name="Tonon T."/>
            <person name="Vanneste K."/>
            <person name="Amirebrahimi M."/>
            <person name="Brakel J."/>
            <person name="Bostroem C."/>
            <person name="Chovatia M."/>
            <person name="Grimwood J."/>
            <person name="Jenkins J.W."/>
            <person name="Jueterbock A."/>
            <person name="Mraz A."/>
            <person name="Stam W.T."/>
            <person name="Tice H."/>
            <person name="Bornberg-Bauer E."/>
            <person name="Green P.J."/>
            <person name="Pearson G.A."/>
            <person name="Procaccini G."/>
            <person name="Duarte C.M."/>
            <person name="Schmutz J."/>
            <person name="Reusch T.B.H."/>
            <person name="Van de Peer Y."/>
        </authorList>
    </citation>
    <scope>NUCLEOTIDE SEQUENCE [LARGE SCALE GENOMIC DNA]</scope>
    <source>
        <strain evidence="3">cv. Finnish</strain>
    </source>
</reference>
<name>A0A0K9PNL7_ZOSMR</name>
<keyword evidence="3" id="KW-1185">Reference proteome</keyword>
<evidence type="ECO:0000313" key="2">
    <source>
        <dbReference type="EMBL" id="KMZ70571.1"/>
    </source>
</evidence>
<dbReference type="PANTHER" id="PTHR35686">
    <property type="entry name" value="KINETOCHORE PROTEIN"/>
    <property type="match status" value="1"/>
</dbReference>
<dbReference type="AlphaFoldDB" id="A0A0K9PNL7"/>
<dbReference type="Proteomes" id="UP000036987">
    <property type="component" value="Unassembled WGS sequence"/>
</dbReference>
<dbReference type="EMBL" id="LFYR01000727">
    <property type="protein sequence ID" value="KMZ70571.1"/>
    <property type="molecule type" value="Genomic_DNA"/>
</dbReference>
<feature type="compositionally biased region" description="Low complexity" evidence="1">
    <location>
        <begin position="98"/>
        <end position="107"/>
    </location>
</feature>
<accession>A0A0K9PNL7</accession>
<evidence type="ECO:0000256" key="1">
    <source>
        <dbReference type="SAM" id="MobiDB-lite"/>
    </source>
</evidence>
<dbReference type="PANTHER" id="PTHR35686:SF1">
    <property type="entry name" value="KINETOCHORE PROTEIN"/>
    <property type="match status" value="1"/>
</dbReference>
<gene>
    <name evidence="2" type="ORF">ZOSMA_199G00080</name>
</gene>
<comment type="caution">
    <text evidence="2">The sequence shown here is derived from an EMBL/GenBank/DDBJ whole genome shotgun (WGS) entry which is preliminary data.</text>
</comment>
<feature type="compositionally biased region" description="Basic residues" evidence="1">
    <location>
        <begin position="111"/>
        <end position="124"/>
    </location>
</feature>
<feature type="region of interest" description="Disordered" evidence="1">
    <location>
        <begin position="20"/>
        <end position="45"/>
    </location>
</feature>
<dbReference type="OrthoDB" id="1914453at2759"/>